<dbReference type="InterPro" id="IPR036866">
    <property type="entry name" value="RibonucZ/Hydroxyglut_hydro"/>
</dbReference>
<dbReference type="Gene3D" id="3.60.15.10">
    <property type="entry name" value="Ribonuclease Z/Hydroxyacylglutathione hydrolase-like"/>
    <property type="match status" value="1"/>
</dbReference>
<evidence type="ECO:0000313" key="1">
    <source>
        <dbReference type="EMBL" id="APT74351.1"/>
    </source>
</evidence>
<dbReference type="EMBL" id="CP007389">
    <property type="protein sequence ID" value="APT74351.1"/>
    <property type="molecule type" value="Genomic_DNA"/>
</dbReference>
<proteinExistence type="predicted"/>
<accession>A0ABN4V3W9</accession>
<dbReference type="RefSeq" id="WP_012057629.1">
    <property type="nucleotide sequence ID" value="NZ_CP007389.1"/>
</dbReference>
<sequence length="279" mass="32968">MNVIAYSKALYTTWIYYSPERILFDAGEAVSTLLNNKVYAIKHVFLTHGHVDHISGLWSLVNTRNNAMGDREKALNIYYPKGNRSIEEYLKFIKKMNSDLKFQLNTFSVEEGEKIILRDKNPRKFVIPFRVAHTYNEKSFGYHLFEERKKLKKEFLSLEQDKLALLAKEYGSDYLTENIEKKILTISGDTYLLKKEDVLDTEILFHECTFFRKEDRKYKNHAVLEDILKLVKGTSIKKLILYHISGRYGRRPEKFLEEYKEEINGIEVFIVKPDKIFKL</sequence>
<dbReference type="PANTHER" id="PTHR46504:SF2">
    <property type="entry name" value="TRNASE Z TRZ1"/>
    <property type="match status" value="1"/>
</dbReference>
<protein>
    <submittedName>
        <fullName evidence="1">Beta-lactamase</fullName>
    </submittedName>
</protein>
<organism evidence="1 2">
    <name type="scientific">Thermosipho melanesiensis</name>
    <dbReference type="NCBI Taxonomy" id="46541"/>
    <lineage>
        <taxon>Bacteria</taxon>
        <taxon>Thermotogati</taxon>
        <taxon>Thermotogota</taxon>
        <taxon>Thermotogae</taxon>
        <taxon>Thermotogales</taxon>
        <taxon>Fervidobacteriaceae</taxon>
        <taxon>Thermosipho</taxon>
    </lineage>
</organism>
<reference evidence="1 2" key="1">
    <citation type="submission" date="2014-02" db="EMBL/GenBank/DDBJ databases">
        <title>Diversity of Thermotogales isolates from hydrothermal vents.</title>
        <authorList>
            <person name="Haverkamp T.H.A."/>
            <person name="Lossouarn J."/>
            <person name="Geslin C."/>
            <person name="Nesbo C.L."/>
        </authorList>
    </citation>
    <scope>NUCLEOTIDE SEQUENCE [LARGE SCALE GENOMIC DNA]</scope>
    <source>
        <strain evidence="1 2">431</strain>
    </source>
</reference>
<keyword evidence="2" id="KW-1185">Reference proteome</keyword>
<dbReference type="SUPFAM" id="SSF56281">
    <property type="entry name" value="Metallo-hydrolase/oxidoreductase"/>
    <property type="match status" value="1"/>
</dbReference>
<name>A0ABN4V3W9_9BACT</name>
<evidence type="ECO:0000313" key="2">
    <source>
        <dbReference type="Proteomes" id="UP000185490"/>
    </source>
</evidence>
<dbReference type="Pfam" id="PF23023">
    <property type="entry name" value="Anti-Pycsar_Apyc1"/>
    <property type="match status" value="1"/>
</dbReference>
<dbReference type="PANTHER" id="PTHR46504">
    <property type="entry name" value="TRNASE Z TRZ1"/>
    <property type="match status" value="1"/>
</dbReference>
<dbReference type="Proteomes" id="UP000185490">
    <property type="component" value="Chromosome"/>
</dbReference>
<gene>
    <name evidence="1" type="ORF">BW47_07535</name>
</gene>